<accession>A0ABP4Y222</accession>
<sequence length="492" mass="52416">MTTTEAPGDASPRLYNDDLAPATERRWGAFSIFNVWTSDVHSLYGYFLAASLFLVAGNTLKFLVGIAVGSLIIYWLMTLVGIAGVRTGVPYPVLARASFGTFGANVPALVRAVVATFWYGAQTSAAAGAIVAFLARYDGPRGFHESTHLFDHSGLEVVCYLGVWAAQLLIISKGMETVRRFQDFAGPAVWLMMLLLAVVLSVKAGSLSFAVDMAPADLAALARSATGLDVAPGSLAAIAAIAATWVTYFAALFLNFCDFARFTPDARALRKGNIWGLPVNLILFSLVAALTTSAAARVYGQVILEPAEISAKFDNVFLVLLAALTFAVATLGINVVANFVSPAYDFANVAPKYVDFKRGGLIAAVIALVLYPWHPWDNAPSFVNAIGSTMGPIFGVLIVDYYLIRRAQLNVADLYREDGEFRFQGGWNIRAFVAAGIAAVFSSILPTYGPSGYAATLGPYTWFIGVIVAGVLYFALSAGRSPLAPKPAPTTP</sequence>
<dbReference type="Gene3D" id="1.10.4160.10">
    <property type="entry name" value="Hydantoin permease"/>
    <property type="match status" value="1"/>
</dbReference>
<feature type="transmembrane region" description="Helical" evidence="6">
    <location>
        <begin position="71"/>
        <end position="89"/>
    </location>
</feature>
<proteinExistence type="inferred from homology"/>
<dbReference type="Pfam" id="PF02133">
    <property type="entry name" value="Transp_cyt_pur"/>
    <property type="match status" value="1"/>
</dbReference>
<evidence type="ECO:0000256" key="1">
    <source>
        <dbReference type="ARBA" id="ARBA00004141"/>
    </source>
</evidence>
<dbReference type="PANTHER" id="PTHR30618:SF6">
    <property type="entry name" value="NCS1 FAMILY NUCLEOBASE:CATION SYMPORTER-1"/>
    <property type="match status" value="1"/>
</dbReference>
<feature type="transmembrane region" description="Helical" evidence="6">
    <location>
        <begin position="109"/>
        <end position="135"/>
    </location>
</feature>
<feature type="transmembrane region" description="Helical" evidence="6">
    <location>
        <begin position="189"/>
        <end position="211"/>
    </location>
</feature>
<feature type="transmembrane region" description="Helical" evidence="6">
    <location>
        <begin position="457"/>
        <end position="476"/>
    </location>
</feature>
<evidence type="ECO:0000256" key="4">
    <source>
        <dbReference type="ARBA" id="ARBA00022989"/>
    </source>
</evidence>
<organism evidence="7 8">
    <name type="scientific">Luedemannella flava</name>
    <dbReference type="NCBI Taxonomy" id="349316"/>
    <lineage>
        <taxon>Bacteria</taxon>
        <taxon>Bacillati</taxon>
        <taxon>Actinomycetota</taxon>
        <taxon>Actinomycetes</taxon>
        <taxon>Micromonosporales</taxon>
        <taxon>Micromonosporaceae</taxon>
        <taxon>Luedemannella</taxon>
    </lineage>
</organism>
<feature type="transmembrane region" description="Helical" evidence="6">
    <location>
        <begin position="358"/>
        <end position="376"/>
    </location>
</feature>
<keyword evidence="3 6" id="KW-0812">Transmembrane</keyword>
<evidence type="ECO:0000313" key="7">
    <source>
        <dbReference type="EMBL" id="GAA1796474.1"/>
    </source>
</evidence>
<dbReference type="PANTHER" id="PTHR30618">
    <property type="entry name" value="NCS1 FAMILY PURINE/PYRIMIDINE TRANSPORTER"/>
    <property type="match status" value="1"/>
</dbReference>
<dbReference type="InterPro" id="IPR045225">
    <property type="entry name" value="Uracil/uridine/allantoin_perm"/>
</dbReference>
<reference evidence="8" key="1">
    <citation type="journal article" date="2019" name="Int. J. Syst. Evol. Microbiol.">
        <title>The Global Catalogue of Microorganisms (GCM) 10K type strain sequencing project: providing services to taxonomists for standard genome sequencing and annotation.</title>
        <authorList>
            <consortium name="The Broad Institute Genomics Platform"/>
            <consortium name="The Broad Institute Genome Sequencing Center for Infectious Disease"/>
            <person name="Wu L."/>
            <person name="Ma J."/>
        </authorList>
    </citation>
    <scope>NUCLEOTIDE SEQUENCE [LARGE SCALE GENOMIC DNA]</scope>
    <source>
        <strain evidence="8">JCM 13250</strain>
    </source>
</reference>
<feature type="transmembrane region" description="Helical" evidence="6">
    <location>
        <begin position="43"/>
        <end position="64"/>
    </location>
</feature>
<keyword evidence="5 6" id="KW-0472">Membrane</keyword>
<evidence type="ECO:0000256" key="3">
    <source>
        <dbReference type="ARBA" id="ARBA00022692"/>
    </source>
</evidence>
<evidence type="ECO:0000256" key="5">
    <source>
        <dbReference type="ARBA" id="ARBA00023136"/>
    </source>
</evidence>
<keyword evidence="8" id="KW-1185">Reference proteome</keyword>
<protein>
    <submittedName>
        <fullName evidence="7">NCS1 family nucleobase:cation symporter-1</fullName>
    </submittedName>
</protein>
<feature type="transmembrane region" description="Helical" evidence="6">
    <location>
        <begin position="425"/>
        <end position="445"/>
    </location>
</feature>
<dbReference type="EMBL" id="BAAALT010000042">
    <property type="protein sequence ID" value="GAA1796474.1"/>
    <property type="molecule type" value="Genomic_DNA"/>
</dbReference>
<dbReference type="InterPro" id="IPR001248">
    <property type="entry name" value="Pur-cyt_permease"/>
</dbReference>
<comment type="subcellular location">
    <subcellularLocation>
        <location evidence="1">Membrane</location>
        <topology evidence="1">Multi-pass membrane protein</topology>
    </subcellularLocation>
</comment>
<comment type="caution">
    <text evidence="7">The sequence shown here is derived from an EMBL/GenBank/DDBJ whole genome shotgun (WGS) entry which is preliminary data.</text>
</comment>
<feature type="transmembrane region" description="Helical" evidence="6">
    <location>
        <begin position="274"/>
        <end position="296"/>
    </location>
</feature>
<feature type="transmembrane region" description="Helical" evidence="6">
    <location>
        <begin position="231"/>
        <end position="254"/>
    </location>
</feature>
<comment type="similarity">
    <text evidence="2">Belongs to the purine-cytosine permease (2.A.39) family.</text>
</comment>
<feature type="transmembrane region" description="Helical" evidence="6">
    <location>
        <begin position="316"/>
        <end position="337"/>
    </location>
</feature>
<dbReference type="RefSeq" id="WP_344128254.1">
    <property type="nucleotide sequence ID" value="NZ_BAAALT010000042.1"/>
</dbReference>
<gene>
    <name evidence="7" type="ORF">GCM10009682_17750</name>
</gene>
<keyword evidence="4 6" id="KW-1133">Transmembrane helix</keyword>
<evidence type="ECO:0000256" key="2">
    <source>
        <dbReference type="ARBA" id="ARBA00008974"/>
    </source>
</evidence>
<feature type="transmembrane region" description="Helical" evidence="6">
    <location>
        <begin position="382"/>
        <end position="404"/>
    </location>
</feature>
<name>A0ABP4Y222_9ACTN</name>
<evidence type="ECO:0000313" key="8">
    <source>
        <dbReference type="Proteomes" id="UP001500218"/>
    </source>
</evidence>
<dbReference type="Proteomes" id="UP001500218">
    <property type="component" value="Unassembled WGS sequence"/>
</dbReference>
<evidence type="ECO:0000256" key="6">
    <source>
        <dbReference type="SAM" id="Phobius"/>
    </source>
</evidence>